<feature type="compositionally biased region" description="Polar residues" evidence="1">
    <location>
        <begin position="419"/>
        <end position="437"/>
    </location>
</feature>
<feature type="region of interest" description="Disordered" evidence="1">
    <location>
        <begin position="195"/>
        <end position="230"/>
    </location>
</feature>
<dbReference type="EMBL" id="LFMY01000003">
    <property type="protein sequence ID" value="OKL62554.1"/>
    <property type="molecule type" value="Genomic_DNA"/>
</dbReference>
<dbReference type="RefSeq" id="XP_020122675.1">
    <property type="nucleotide sequence ID" value="XM_020265041.1"/>
</dbReference>
<protein>
    <recommendedName>
        <fullName evidence="2">PH domain-containing protein</fullName>
    </recommendedName>
</protein>
<feature type="compositionally biased region" description="Polar residues" evidence="1">
    <location>
        <begin position="943"/>
        <end position="958"/>
    </location>
</feature>
<organism evidence="3 4">
    <name type="scientific">Talaromyces atroroseus</name>
    <dbReference type="NCBI Taxonomy" id="1441469"/>
    <lineage>
        <taxon>Eukaryota</taxon>
        <taxon>Fungi</taxon>
        <taxon>Dikarya</taxon>
        <taxon>Ascomycota</taxon>
        <taxon>Pezizomycotina</taxon>
        <taxon>Eurotiomycetes</taxon>
        <taxon>Eurotiomycetidae</taxon>
        <taxon>Eurotiales</taxon>
        <taxon>Trichocomaceae</taxon>
        <taxon>Talaromyces</taxon>
        <taxon>Talaromyces sect. Trachyspermi</taxon>
    </lineage>
</organism>
<evidence type="ECO:0000313" key="3">
    <source>
        <dbReference type="EMBL" id="OKL62554.1"/>
    </source>
</evidence>
<feature type="compositionally biased region" description="Low complexity" evidence="1">
    <location>
        <begin position="917"/>
        <end position="937"/>
    </location>
</feature>
<feature type="compositionally biased region" description="Pro residues" evidence="1">
    <location>
        <begin position="878"/>
        <end position="888"/>
    </location>
</feature>
<feature type="compositionally biased region" description="Low complexity" evidence="1">
    <location>
        <begin position="804"/>
        <end position="828"/>
    </location>
</feature>
<feature type="compositionally biased region" description="Polar residues" evidence="1">
    <location>
        <begin position="776"/>
        <end position="795"/>
    </location>
</feature>
<gene>
    <name evidence="3" type="ORF">UA08_02943</name>
</gene>
<reference evidence="3 4" key="1">
    <citation type="submission" date="2015-06" db="EMBL/GenBank/DDBJ databases">
        <title>Talaromyces atroroseus IBT 11181 draft genome.</title>
        <authorList>
            <person name="Rasmussen K.B."/>
            <person name="Rasmussen S."/>
            <person name="Petersen B."/>
            <person name="Sicheritz-Ponten T."/>
            <person name="Mortensen U.H."/>
            <person name="Thrane U."/>
        </authorList>
    </citation>
    <scope>NUCLEOTIDE SEQUENCE [LARGE SCALE GENOMIC DNA]</scope>
    <source>
        <strain evidence="3 4">IBT 11181</strain>
    </source>
</reference>
<feature type="domain" description="PH" evidence="2">
    <location>
        <begin position="315"/>
        <end position="351"/>
    </location>
</feature>
<feature type="compositionally biased region" description="Polar residues" evidence="1">
    <location>
        <begin position="546"/>
        <end position="588"/>
    </location>
</feature>
<proteinExistence type="predicted"/>
<feature type="compositionally biased region" description="Polar residues" evidence="1">
    <location>
        <begin position="121"/>
        <end position="143"/>
    </location>
</feature>
<dbReference type="Proteomes" id="UP000214365">
    <property type="component" value="Unassembled WGS sequence"/>
</dbReference>
<name>A0A225AW09_TALAT</name>
<feature type="region of interest" description="Disordered" evidence="1">
    <location>
        <begin position="388"/>
        <end position="442"/>
    </location>
</feature>
<feature type="compositionally biased region" description="Polar residues" evidence="1">
    <location>
        <begin position="513"/>
        <end position="532"/>
    </location>
</feature>
<feature type="region of interest" description="Disordered" evidence="1">
    <location>
        <begin position="764"/>
        <end position="891"/>
    </location>
</feature>
<keyword evidence="4" id="KW-1185">Reference proteome</keyword>
<comment type="caution">
    <text evidence="3">The sequence shown here is derived from an EMBL/GenBank/DDBJ whole genome shotgun (WGS) entry which is preliminary data.</text>
</comment>
<evidence type="ECO:0000313" key="4">
    <source>
        <dbReference type="Proteomes" id="UP000214365"/>
    </source>
</evidence>
<dbReference type="STRING" id="1441469.A0A225AW09"/>
<dbReference type="AlphaFoldDB" id="A0A225AW09"/>
<dbReference type="OrthoDB" id="1749473at2759"/>
<dbReference type="PROSITE" id="PS50003">
    <property type="entry name" value="PH_DOMAIN"/>
    <property type="match status" value="1"/>
</dbReference>
<feature type="region of interest" description="Disordered" evidence="1">
    <location>
        <begin position="460"/>
        <end position="728"/>
    </location>
</feature>
<feature type="compositionally biased region" description="Polar residues" evidence="1">
    <location>
        <begin position="668"/>
        <end position="711"/>
    </location>
</feature>
<evidence type="ECO:0000259" key="2">
    <source>
        <dbReference type="PROSITE" id="PS50003"/>
    </source>
</evidence>
<feature type="compositionally biased region" description="Polar residues" evidence="1">
    <location>
        <begin position="633"/>
        <end position="648"/>
    </location>
</feature>
<feature type="compositionally biased region" description="Low complexity" evidence="1">
    <location>
        <begin position="850"/>
        <end position="865"/>
    </location>
</feature>
<evidence type="ECO:0000256" key="1">
    <source>
        <dbReference type="SAM" id="MobiDB-lite"/>
    </source>
</evidence>
<accession>A0A225AW09</accession>
<feature type="compositionally biased region" description="Basic and acidic residues" evidence="1">
    <location>
        <begin position="204"/>
        <end position="224"/>
    </location>
</feature>
<dbReference type="GeneID" id="31002698"/>
<sequence length="958" mass="103225">MDPPQSPPKSAIPRRGPPLTAIRTDLAQQRPRPVLQKPRPQRLRPTDAISDQSQSVPLQPDPAKRQASKTSLRSLFARNKALRDEKKQDATLPALGERRGSATPSTANVPDTPRSIAYTVASGSTLPTSSQAPTPTESSFRSEQPSRAKPKPEPKSKVNASWVPPPLFQAYPQALKHARLSIPNISADSILRIQATQGNNPQQSERDGADPESADRNKKEAKDKKTGRRGGSSALGNIILLSKIFVLVTAGYILQYAGEGGYDRLPEKVMRLGPASAAFASDAIPGKPYVLQISQKSSDDGKAPATGGRTFLSRFGLQGAESRRTVRTFLVIMASPQEMNSWLIALRKAIESLGGKKYIPEYEGDALESPLSPRLATRNSRLFVNRKSSLRESNPPSPLFDTFQRRSPVPSVHRKNSYQDDISTSSIKTANRRSLTAPSDAMSISTATSTTTITTNAFKDSDAVFENPRDPPLPTHRIKITPSTPAEKPPVATPAVQPSATAARQLRRPTPSVAGNGNRRSYIATQSDSQGETFRRPPSLGRPLSFTRNTAPSSENSSAAPQNHSVSGSGSRLSMVRKNSAQMISSNDKTLRQIPRRESPPTVNGHSDVQEKDPGSKTDAGSDSSQNRRKRQSLVSPSQSSTPATSGFRSIPTILPRKYSLTGPEGAGSSTPRYYRQSQSPDLGSASRLPQTLPQPSQSRLPSAAQKSRQVNRIPKLGTESEIPSATGGNLARFALGNDRASKVSAAPVTAREIQSLRSASALSQQARKISKPTLDEQQQAHSSTPASSPQTPGTTPREESSRRSSLIAPQSQQTSPRQRRIQNLSLLPPAPPPDCPLPEVPPNIALRHTPAPQRRQQQQQQKPQLPRPSLPSSTLSTPPPSSLPPTPNVHMRRRSSELRYLHQQMANILTRKQSDASIPTSASSSSSTTPTAATAALPDYSPKSNSGAAPSESPSRS</sequence>
<feature type="region of interest" description="Disordered" evidence="1">
    <location>
        <begin position="1"/>
        <end position="163"/>
    </location>
</feature>
<feature type="compositionally biased region" description="Basic and acidic residues" evidence="1">
    <location>
        <begin position="589"/>
        <end position="599"/>
    </location>
</feature>
<feature type="compositionally biased region" description="Basic and acidic residues" evidence="1">
    <location>
        <begin position="144"/>
        <end position="156"/>
    </location>
</feature>
<feature type="region of interest" description="Disordered" evidence="1">
    <location>
        <begin position="908"/>
        <end position="958"/>
    </location>
</feature>
<dbReference type="InterPro" id="IPR001849">
    <property type="entry name" value="PH_domain"/>
</dbReference>
<feature type="compositionally biased region" description="Pro residues" evidence="1">
    <location>
        <begin position="829"/>
        <end position="842"/>
    </location>
</feature>